<dbReference type="Gene3D" id="2.30.42.10">
    <property type="match status" value="1"/>
</dbReference>
<keyword evidence="2" id="KW-0378">Hydrolase</keyword>
<dbReference type="CDD" id="cd06779">
    <property type="entry name" value="cpPDZ_Deg_HtrA-like"/>
    <property type="match status" value="1"/>
</dbReference>
<dbReference type="EMBL" id="MGBG01000013">
    <property type="protein sequence ID" value="OGK64904.1"/>
    <property type="molecule type" value="Genomic_DNA"/>
</dbReference>
<dbReference type="Pfam" id="PF13180">
    <property type="entry name" value="PDZ_2"/>
    <property type="match status" value="1"/>
</dbReference>
<dbReference type="PANTHER" id="PTHR43343">
    <property type="entry name" value="PEPTIDASE S12"/>
    <property type="match status" value="1"/>
</dbReference>
<evidence type="ECO:0000256" key="2">
    <source>
        <dbReference type="ARBA" id="ARBA00022801"/>
    </source>
</evidence>
<dbReference type="InterPro" id="IPR001478">
    <property type="entry name" value="PDZ"/>
</dbReference>
<keyword evidence="1" id="KW-0645">Protease</keyword>
<evidence type="ECO:0000256" key="1">
    <source>
        <dbReference type="ARBA" id="ARBA00022670"/>
    </source>
</evidence>
<protein>
    <recommendedName>
        <fullName evidence="3">PDZ domain-containing protein</fullName>
    </recommendedName>
</protein>
<evidence type="ECO:0000259" key="3">
    <source>
        <dbReference type="PROSITE" id="PS50106"/>
    </source>
</evidence>
<gene>
    <name evidence="4" type="ORF">A2209_04375</name>
</gene>
<name>A0A1F7KAM7_9BACT</name>
<dbReference type="AlphaFoldDB" id="A0A1F7KAM7"/>
<sequence length="372" mass="40006">MKKIVLLTAIIIVLVVIGINKRYLPQIAPNQKPTTNKTKVISEESLVINAVEKALPSVVTVQIKKTTTSADVWQFNPFDPYSPLELQPGTEETLEQSIGSGFIVSQDGLIVTNKHVVVDTDATYKIITNDEKVYQTKQILRDPLNDLAIIKIDASSLPALTLADSDNLTLGQIAIAIGTPLGEFRNTVTSGIISGLGRGITAGSPLESFVERLDNVIQTDAAINPGNSGGPLLNSSGEVIGINTAVSQEGQNIGFAIPANVIRELLANYQASGGKISRPFLGIRYKVLDKETAVMNDLAQGAYIVEVVEDSNAAKAGLKPGQVISRIDGQKITKENDITNLIKEHEVGDQLILEVWDQGQKSEKTVVLGQYE</sequence>
<organism evidence="4 5">
    <name type="scientific">Candidatus Roizmanbacteria bacterium RIFOXYA1_FULL_41_12</name>
    <dbReference type="NCBI Taxonomy" id="1802082"/>
    <lineage>
        <taxon>Bacteria</taxon>
        <taxon>Candidatus Roizmaniibacteriota</taxon>
    </lineage>
</organism>
<comment type="caution">
    <text evidence="4">The sequence shown here is derived from an EMBL/GenBank/DDBJ whole genome shotgun (WGS) entry which is preliminary data.</text>
</comment>
<dbReference type="Gene3D" id="2.40.10.120">
    <property type="match status" value="1"/>
</dbReference>
<evidence type="ECO:0000313" key="4">
    <source>
        <dbReference type="EMBL" id="OGK64904.1"/>
    </source>
</evidence>
<evidence type="ECO:0000313" key="5">
    <source>
        <dbReference type="Proteomes" id="UP000178450"/>
    </source>
</evidence>
<dbReference type="GO" id="GO:0006508">
    <property type="term" value="P:proteolysis"/>
    <property type="evidence" value="ECO:0007669"/>
    <property type="project" value="UniProtKB-KW"/>
</dbReference>
<accession>A0A1F7KAM7</accession>
<dbReference type="Pfam" id="PF13365">
    <property type="entry name" value="Trypsin_2"/>
    <property type="match status" value="1"/>
</dbReference>
<dbReference type="PANTHER" id="PTHR43343:SF3">
    <property type="entry name" value="PROTEASE DO-LIKE 8, CHLOROPLASTIC"/>
    <property type="match status" value="1"/>
</dbReference>
<dbReference type="InterPro" id="IPR009003">
    <property type="entry name" value="Peptidase_S1_PA"/>
</dbReference>
<dbReference type="InterPro" id="IPR001940">
    <property type="entry name" value="Peptidase_S1C"/>
</dbReference>
<reference evidence="4 5" key="1">
    <citation type="journal article" date="2016" name="Nat. Commun.">
        <title>Thousands of microbial genomes shed light on interconnected biogeochemical processes in an aquifer system.</title>
        <authorList>
            <person name="Anantharaman K."/>
            <person name="Brown C.T."/>
            <person name="Hug L.A."/>
            <person name="Sharon I."/>
            <person name="Castelle C.J."/>
            <person name="Probst A.J."/>
            <person name="Thomas B.C."/>
            <person name="Singh A."/>
            <person name="Wilkins M.J."/>
            <person name="Karaoz U."/>
            <person name="Brodie E.L."/>
            <person name="Williams K.H."/>
            <person name="Hubbard S.S."/>
            <person name="Banfield J.F."/>
        </authorList>
    </citation>
    <scope>NUCLEOTIDE SEQUENCE [LARGE SCALE GENOMIC DNA]</scope>
</reference>
<feature type="domain" description="PDZ" evidence="3">
    <location>
        <begin position="265"/>
        <end position="344"/>
    </location>
</feature>
<dbReference type="InterPro" id="IPR036034">
    <property type="entry name" value="PDZ_sf"/>
</dbReference>
<dbReference type="PROSITE" id="PS50106">
    <property type="entry name" value="PDZ"/>
    <property type="match status" value="1"/>
</dbReference>
<proteinExistence type="predicted"/>
<dbReference type="Proteomes" id="UP000178450">
    <property type="component" value="Unassembled WGS sequence"/>
</dbReference>
<dbReference type="SMART" id="SM00228">
    <property type="entry name" value="PDZ"/>
    <property type="match status" value="1"/>
</dbReference>
<dbReference type="SUPFAM" id="SSF50156">
    <property type="entry name" value="PDZ domain-like"/>
    <property type="match status" value="1"/>
</dbReference>
<dbReference type="PRINTS" id="PR00834">
    <property type="entry name" value="PROTEASES2C"/>
</dbReference>
<dbReference type="GO" id="GO:0004252">
    <property type="term" value="F:serine-type endopeptidase activity"/>
    <property type="evidence" value="ECO:0007669"/>
    <property type="project" value="InterPro"/>
</dbReference>
<dbReference type="InterPro" id="IPR051201">
    <property type="entry name" value="Chloro_Bact_Ser_Proteases"/>
</dbReference>
<dbReference type="SUPFAM" id="SSF50494">
    <property type="entry name" value="Trypsin-like serine proteases"/>
    <property type="match status" value="1"/>
</dbReference>